<keyword evidence="2" id="KW-1185">Reference proteome</keyword>
<accession>A0ACC1T707</accession>
<evidence type="ECO:0000313" key="1">
    <source>
        <dbReference type="EMBL" id="KAJ3554591.1"/>
    </source>
</evidence>
<comment type="caution">
    <text evidence="1">The sequence shown here is derived from an EMBL/GenBank/DDBJ whole genome shotgun (WGS) entry which is preliminary data.</text>
</comment>
<name>A0ACC1T707_9APHY</name>
<gene>
    <name evidence="1" type="ORF">NM688_g3023</name>
</gene>
<sequence>MLQAQGIIPMPKPSSTNTNGKRPGPDQAGPSKRTRTDDDDPNAEGSNVKPEQDEELEDLLAARAAIEARIREAEGRRVKREASPIVLGAGSGEVIDLTLDD</sequence>
<organism evidence="1 2">
    <name type="scientific">Phlebia brevispora</name>
    <dbReference type="NCBI Taxonomy" id="194682"/>
    <lineage>
        <taxon>Eukaryota</taxon>
        <taxon>Fungi</taxon>
        <taxon>Dikarya</taxon>
        <taxon>Basidiomycota</taxon>
        <taxon>Agaricomycotina</taxon>
        <taxon>Agaricomycetes</taxon>
        <taxon>Polyporales</taxon>
        <taxon>Meruliaceae</taxon>
        <taxon>Phlebia</taxon>
    </lineage>
</organism>
<dbReference type="Proteomes" id="UP001148662">
    <property type="component" value="Unassembled WGS sequence"/>
</dbReference>
<dbReference type="EMBL" id="JANHOG010000415">
    <property type="protein sequence ID" value="KAJ3554591.1"/>
    <property type="molecule type" value="Genomic_DNA"/>
</dbReference>
<proteinExistence type="predicted"/>
<evidence type="ECO:0000313" key="2">
    <source>
        <dbReference type="Proteomes" id="UP001148662"/>
    </source>
</evidence>
<protein>
    <submittedName>
        <fullName evidence="1">Uncharacterized protein</fullName>
    </submittedName>
</protein>
<reference evidence="1" key="1">
    <citation type="submission" date="2022-07" db="EMBL/GenBank/DDBJ databases">
        <title>Genome Sequence of Phlebia brevispora.</title>
        <authorList>
            <person name="Buettner E."/>
        </authorList>
    </citation>
    <scope>NUCLEOTIDE SEQUENCE</scope>
    <source>
        <strain evidence="1">MPL23</strain>
    </source>
</reference>